<feature type="region of interest" description="Disordered" evidence="1">
    <location>
        <begin position="58"/>
        <end position="89"/>
    </location>
</feature>
<dbReference type="Pfam" id="PF13921">
    <property type="entry name" value="Myb_DNA-bind_6"/>
    <property type="match status" value="1"/>
</dbReference>
<gene>
    <name evidence="3" type="ORF">VTK73DRAFT_5726</name>
</gene>
<sequence>MLLPSAFSCDTSQPSQSPVPRLHSALFASPPASPPQLSAQHAIGNIFTTCRSLQTMLASTSPQPTGAEPITPPTSSHSQLPTPPTTHSAPLKLRLRSHKQESPAGLGITGAEHPVTRKRIVKRSTVVTRGVNKRRRPVHDDMGRGYDDLGSDVDTQSDDPNSSIDPQAPRIEKEPSPPPAPQTPKRARIAPEVIPLGLERSDYHALHADSAPLDGGQRAVGTDVVVEEDGELWSAEDDRILVELVLEKLKLSKSDWQDCARSLGRDRGSVGRRWKSLMINGDVGLKRTSRRGKIHGTWR</sequence>
<name>A0ABR3XY11_9PEZI</name>
<organism evidence="3 4">
    <name type="scientific">Phialemonium thermophilum</name>
    <dbReference type="NCBI Taxonomy" id="223376"/>
    <lineage>
        <taxon>Eukaryota</taxon>
        <taxon>Fungi</taxon>
        <taxon>Dikarya</taxon>
        <taxon>Ascomycota</taxon>
        <taxon>Pezizomycotina</taxon>
        <taxon>Sordariomycetes</taxon>
        <taxon>Sordariomycetidae</taxon>
        <taxon>Cephalothecales</taxon>
        <taxon>Cephalothecaceae</taxon>
        <taxon>Phialemonium</taxon>
    </lineage>
</organism>
<protein>
    <recommendedName>
        <fullName evidence="2">Myb-like domain-containing protein</fullName>
    </recommendedName>
</protein>
<dbReference type="EMBL" id="JAZHXJ010000032">
    <property type="protein sequence ID" value="KAL1880526.1"/>
    <property type="molecule type" value="Genomic_DNA"/>
</dbReference>
<feature type="domain" description="Myb-like" evidence="2">
    <location>
        <begin position="233"/>
        <end position="278"/>
    </location>
</feature>
<feature type="compositionally biased region" description="Low complexity" evidence="1">
    <location>
        <begin position="24"/>
        <end position="38"/>
    </location>
</feature>
<evidence type="ECO:0000259" key="2">
    <source>
        <dbReference type="PROSITE" id="PS50090"/>
    </source>
</evidence>
<dbReference type="SMART" id="SM00717">
    <property type="entry name" value="SANT"/>
    <property type="match status" value="1"/>
</dbReference>
<dbReference type="Gene3D" id="1.10.10.60">
    <property type="entry name" value="Homeodomain-like"/>
    <property type="match status" value="1"/>
</dbReference>
<proteinExistence type="predicted"/>
<feature type="compositionally biased region" description="Basic and acidic residues" evidence="1">
    <location>
        <begin position="138"/>
        <end position="147"/>
    </location>
</feature>
<dbReference type="PROSITE" id="PS50090">
    <property type="entry name" value="MYB_LIKE"/>
    <property type="match status" value="1"/>
</dbReference>
<dbReference type="InterPro" id="IPR001005">
    <property type="entry name" value="SANT/Myb"/>
</dbReference>
<accession>A0ABR3XY11</accession>
<evidence type="ECO:0000256" key="1">
    <source>
        <dbReference type="SAM" id="MobiDB-lite"/>
    </source>
</evidence>
<reference evidence="3 4" key="1">
    <citation type="journal article" date="2024" name="Commun. Biol.">
        <title>Comparative genomic analysis of thermophilic fungi reveals convergent evolutionary adaptations and gene losses.</title>
        <authorList>
            <person name="Steindorff A.S."/>
            <person name="Aguilar-Pontes M.V."/>
            <person name="Robinson A.J."/>
            <person name="Andreopoulos B."/>
            <person name="LaButti K."/>
            <person name="Kuo A."/>
            <person name="Mondo S."/>
            <person name="Riley R."/>
            <person name="Otillar R."/>
            <person name="Haridas S."/>
            <person name="Lipzen A."/>
            <person name="Grimwood J."/>
            <person name="Schmutz J."/>
            <person name="Clum A."/>
            <person name="Reid I.D."/>
            <person name="Moisan M.C."/>
            <person name="Butler G."/>
            <person name="Nguyen T.T.M."/>
            <person name="Dewar K."/>
            <person name="Conant G."/>
            <person name="Drula E."/>
            <person name="Henrissat B."/>
            <person name="Hansel C."/>
            <person name="Singer S."/>
            <person name="Hutchinson M.I."/>
            <person name="de Vries R.P."/>
            <person name="Natvig D.O."/>
            <person name="Powell A.J."/>
            <person name="Tsang A."/>
            <person name="Grigoriev I.V."/>
        </authorList>
    </citation>
    <scope>NUCLEOTIDE SEQUENCE [LARGE SCALE GENOMIC DNA]</scope>
    <source>
        <strain evidence="3 4">ATCC 24622</strain>
    </source>
</reference>
<keyword evidence="4" id="KW-1185">Reference proteome</keyword>
<dbReference type="CDD" id="cd00167">
    <property type="entry name" value="SANT"/>
    <property type="match status" value="1"/>
</dbReference>
<feature type="compositionally biased region" description="Polar residues" evidence="1">
    <location>
        <begin position="8"/>
        <end position="18"/>
    </location>
</feature>
<comment type="caution">
    <text evidence="3">The sequence shown here is derived from an EMBL/GenBank/DDBJ whole genome shotgun (WGS) entry which is preliminary data.</text>
</comment>
<evidence type="ECO:0000313" key="4">
    <source>
        <dbReference type="Proteomes" id="UP001586593"/>
    </source>
</evidence>
<dbReference type="Proteomes" id="UP001586593">
    <property type="component" value="Unassembled WGS sequence"/>
</dbReference>
<feature type="region of interest" description="Disordered" evidence="1">
    <location>
        <begin position="121"/>
        <end position="188"/>
    </location>
</feature>
<feature type="compositionally biased region" description="Polar residues" evidence="1">
    <location>
        <begin position="73"/>
        <end position="88"/>
    </location>
</feature>
<evidence type="ECO:0000313" key="3">
    <source>
        <dbReference type="EMBL" id="KAL1880526.1"/>
    </source>
</evidence>
<feature type="region of interest" description="Disordered" evidence="1">
    <location>
        <begin position="1"/>
        <end position="38"/>
    </location>
</feature>